<accession>A0A7J6VAP2</accession>
<dbReference type="Proteomes" id="UP000554482">
    <property type="component" value="Unassembled WGS sequence"/>
</dbReference>
<gene>
    <name evidence="1" type="ORF">FRX31_029116</name>
</gene>
<comment type="caution">
    <text evidence="1">The sequence shown here is derived from an EMBL/GenBank/DDBJ whole genome shotgun (WGS) entry which is preliminary data.</text>
</comment>
<protein>
    <submittedName>
        <fullName evidence="1">Uncharacterized protein</fullName>
    </submittedName>
</protein>
<evidence type="ECO:0000313" key="1">
    <source>
        <dbReference type="EMBL" id="KAF5181290.1"/>
    </source>
</evidence>
<organism evidence="1 2">
    <name type="scientific">Thalictrum thalictroides</name>
    <name type="common">Rue-anemone</name>
    <name type="synonym">Anemone thalictroides</name>
    <dbReference type="NCBI Taxonomy" id="46969"/>
    <lineage>
        <taxon>Eukaryota</taxon>
        <taxon>Viridiplantae</taxon>
        <taxon>Streptophyta</taxon>
        <taxon>Embryophyta</taxon>
        <taxon>Tracheophyta</taxon>
        <taxon>Spermatophyta</taxon>
        <taxon>Magnoliopsida</taxon>
        <taxon>Ranunculales</taxon>
        <taxon>Ranunculaceae</taxon>
        <taxon>Thalictroideae</taxon>
        <taxon>Thalictrum</taxon>
    </lineage>
</organism>
<reference evidence="1 2" key="1">
    <citation type="submission" date="2020-06" db="EMBL/GenBank/DDBJ databases">
        <title>Transcriptomic and genomic resources for Thalictrum thalictroides and T. hernandezii: Facilitating candidate gene discovery in an emerging model plant lineage.</title>
        <authorList>
            <person name="Arias T."/>
            <person name="Riano-Pachon D.M."/>
            <person name="Di Stilio V.S."/>
        </authorList>
    </citation>
    <scope>NUCLEOTIDE SEQUENCE [LARGE SCALE GENOMIC DNA]</scope>
    <source>
        <strain evidence="2">cv. WT478/WT964</strain>
        <tissue evidence="1">Leaves</tissue>
    </source>
</reference>
<sequence>MVSQDSCKILVTFKNLKASKPQRWLSSVDFCFHPQPLTSITSNNNSTTPTQLNFVQFLLAFPPVLPCLSSPFSLVQNKLHIFISHSPQWQDNQLFLLWGVLLNICLQI</sequence>
<evidence type="ECO:0000313" key="2">
    <source>
        <dbReference type="Proteomes" id="UP000554482"/>
    </source>
</evidence>
<dbReference type="EMBL" id="JABWDY010036329">
    <property type="protein sequence ID" value="KAF5181290.1"/>
    <property type="molecule type" value="Genomic_DNA"/>
</dbReference>
<name>A0A7J6VAP2_THATH</name>
<proteinExistence type="predicted"/>
<dbReference type="AlphaFoldDB" id="A0A7J6VAP2"/>
<keyword evidence="2" id="KW-1185">Reference proteome</keyword>